<name>A0A3B9IEV4_9PROT</name>
<gene>
    <name evidence="3" type="ORF">DCK97_02355</name>
</gene>
<evidence type="ECO:0000256" key="2">
    <source>
        <dbReference type="SAM" id="SignalP"/>
    </source>
</evidence>
<dbReference type="AlphaFoldDB" id="A0A3B9IEV4"/>
<dbReference type="Proteomes" id="UP000257706">
    <property type="component" value="Unassembled WGS sequence"/>
</dbReference>
<sequence>MLAMQPGHAVPGLSAFNGVRPVLRRLMPAFAALVVAVLCLAASGAALAQSRAQVYTQDGVAVDETAGNANAAREKALAVGQRKALDMLLSGMTDPRDHGRLPQPSDDQLLRLVRSIDVANEAVAPQRYRATLTVRFDAEGVRGLLRNAGIAFAAADQGLSLVVPVIRTDGGIYWDDGWWRAAWEQAVGRGGLIPMLVPLGDFADRQALPADGASLADDVAKGELAKRYDAEGVWVAEAQVTGSQLQGRMTAADGTVYTANGQIAGDNGVATAAEAVVAQLLDQARSGWRATNIVDYSRRERLDAVVRFANLSVWAEIRRRLAALAMIEKVEETLLSNVGAEITIRYYGDREGLQAALTRQNLALVPLGVDWELVDRIRNPDAAVQPVLPQNSGLAPYGGVAPTTTSPSPAAAPATNTGTPAAGTSGQGGSVPPRTVGTGG</sequence>
<feature type="signal peptide" evidence="2">
    <location>
        <begin position="1"/>
        <end position="48"/>
    </location>
</feature>
<dbReference type="InterPro" id="IPR018642">
    <property type="entry name" value="DUF2066"/>
</dbReference>
<organism evidence="3 4">
    <name type="scientific">Tistrella mobilis</name>
    <dbReference type="NCBI Taxonomy" id="171437"/>
    <lineage>
        <taxon>Bacteria</taxon>
        <taxon>Pseudomonadati</taxon>
        <taxon>Pseudomonadota</taxon>
        <taxon>Alphaproteobacteria</taxon>
        <taxon>Geminicoccales</taxon>
        <taxon>Geminicoccaceae</taxon>
        <taxon>Tistrella</taxon>
    </lineage>
</organism>
<comment type="caution">
    <text evidence="3">The sequence shown here is derived from an EMBL/GenBank/DDBJ whole genome shotgun (WGS) entry which is preliminary data.</text>
</comment>
<feature type="region of interest" description="Disordered" evidence="1">
    <location>
        <begin position="393"/>
        <end position="440"/>
    </location>
</feature>
<dbReference type="EMBL" id="DMAI01000037">
    <property type="protein sequence ID" value="HAE46238.1"/>
    <property type="molecule type" value="Genomic_DNA"/>
</dbReference>
<feature type="compositionally biased region" description="Low complexity" evidence="1">
    <location>
        <begin position="398"/>
        <end position="424"/>
    </location>
</feature>
<feature type="chain" id="PRO_5017733901" description="DUF2066 domain-containing protein" evidence="2">
    <location>
        <begin position="49"/>
        <end position="440"/>
    </location>
</feature>
<proteinExistence type="predicted"/>
<dbReference type="Pfam" id="PF09839">
    <property type="entry name" value="DUF2066"/>
    <property type="match status" value="1"/>
</dbReference>
<accession>A0A3B9IEV4</accession>
<keyword evidence="2" id="KW-0732">Signal</keyword>
<protein>
    <recommendedName>
        <fullName evidence="5">DUF2066 domain-containing protein</fullName>
    </recommendedName>
</protein>
<evidence type="ECO:0000313" key="4">
    <source>
        <dbReference type="Proteomes" id="UP000257706"/>
    </source>
</evidence>
<evidence type="ECO:0000313" key="3">
    <source>
        <dbReference type="EMBL" id="HAE46238.1"/>
    </source>
</evidence>
<reference evidence="3 4" key="1">
    <citation type="journal article" date="2018" name="Nat. Biotechnol.">
        <title>A standardized bacterial taxonomy based on genome phylogeny substantially revises the tree of life.</title>
        <authorList>
            <person name="Parks D.H."/>
            <person name="Chuvochina M."/>
            <person name="Waite D.W."/>
            <person name="Rinke C."/>
            <person name="Skarshewski A."/>
            <person name="Chaumeil P.A."/>
            <person name="Hugenholtz P."/>
        </authorList>
    </citation>
    <scope>NUCLEOTIDE SEQUENCE [LARGE SCALE GENOMIC DNA]</scope>
    <source>
        <strain evidence="3">UBA8739</strain>
    </source>
</reference>
<evidence type="ECO:0008006" key="5">
    <source>
        <dbReference type="Google" id="ProtNLM"/>
    </source>
</evidence>
<evidence type="ECO:0000256" key="1">
    <source>
        <dbReference type="SAM" id="MobiDB-lite"/>
    </source>
</evidence>